<feature type="compositionally biased region" description="Polar residues" evidence="1">
    <location>
        <begin position="596"/>
        <end position="611"/>
    </location>
</feature>
<feature type="region of interest" description="Disordered" evidence="1">
    <location>
        <begin position="383"/>
        <end position="516"/>
    </location>
</feature>
<evidence type="ECO:0000256" key="1">
    <source>
        <dbReference type="SAM" id="MobiDB-lite"/>
    </source>
</evidence>
<evidence type="ECO:0000313" key="2">
    <source>
        <dbReference type="EMBL" id="KAK7045512.1"/>
    </source>
</evidence>
<gene>
    <name evidence="2" type="ORF">VNI00_007344</name>
</gene>
<feature type="region of interest" description="Disordered" evidence="1">
    <location>
        <begin position="596"/>
        <end position="652"/>
    </location>
</feature>
<protein>
    <submittedName>
        <fullName evidence="2">Uncharacterized protein</fullName>
    </submittedName>
</protein>
<dbReference type="Proteomes" id="UP001383192">
    <property type="component" value="Unassembled WGS sequence"/>
</dbReference>
<reference evidence="2 3" key="1">
    <citation type="submission" date="2024-01" db="EMBL/GenBank/DDBJ databases">
        <title>A draft genome for a cacao thread blight-causing isolate of Paramarasmius palmivorus.</title>
        <authorList>
            <person name="Baruah I.K."/>
            <person name="Bukari Y."/>
            <person name="Amoako-Attah I."/>
            <person name="Meinhardt L.W."/>
            <person name="Bailey B.A."/>
            <person name="Cohen S.P."/>
        </authorList>
    </citation>
    <scope>NUCLEOTIDE SEQUENCE [LARGE SCALE GENOMIC DNA]</scope>
    <source>
        <strain evidence="2 3">GH-12</strain>
    </source>
</reference>
<proteinExistence type="predicted"/>
<feature type="region of interest" description="Disordered" evidence="1">
    <location>
        <begin position="1"/>
        <end position="28"/>
    </location>
</feature>
<feature type="region of interest" description="Disordered" evidence="1">
    <location>
        <begin position="341"/>
        <end position="370"/>
    </location>
</feature>
<evidence type="ECO:0000313" key="3">
    <source>
        <dbReference type="Proteomes" id="UP001383192"/>
    </source>
</evidence>
<feature type="compositionally biased region" description="Low complexity" evidence="1">
    <location>
        <begin position="399"/>
        <end position="420"/>
    </location>
</feature>
<organism evidence="2 3">
    <name type="scientific">Paramarasmius palmivorus</name>
    <dbReference type="NCBI Taxonomy" id="297713"/>
    <lineage>
        <taxon>Eukaryota</taxon>
        <taxon>Fungi</taxon>
        <taxon>Dikarya</taxon>
        <taxon>Basidiomycota</taxon>
        <taxon>Agaricomycotina</taxon>
        <taxon>Agaricomycetes</taxon>
        <taxon>Agaricomycetidae</taxon>
        <taxon>Agaricales</taxon>
        <taxon>Marasmiineae</taxon>
        <taxon>Marasmiaceae</taxon>
        <taxon>Paramarasmius</taxon>
    </lineage>
</organism>
<feature type="compositionally biased region" description="Low complexity" evidence="1">
    <location>
        <begin position="435"/>
        <end position="466"/>
    </location>
</feature>
<accession>A0AAW0D2I6</accession>
<keyword evidence="3" id="KW-1185">Reference proteome</keyword>
<name>A0AAW0D2I6_9AGAR</name>
<feature type="compositionally biased region" description="Polar residues" evidence="1">
    <location>
        <begin position="483"/>
        <end position="516"/>
    </location>
</feature>
<sequence length="652" mass="72308">MGRTKKKQNTNTNDEDGNNNRSWPKGKKRVMLEKYEEMFNTNRSAMYNQATDEFIRTWGYKLPPEVAPEPDVDYTPPDINTFPEGAERGKEVKSRSTHRRKVKKKIINWANYHFRHKLAKSDQKLVSMITETVRELREEVPRKKTDVQRYQELHYADRVKDDFDNYWEGGANKLISGNYRLSEMNKFSKEKWEMEDEEFMKLLREENARIYAEDLMKYSQRGNWTGSAEDYSDAWLRSKTVIAATVDAIAKHFGVAVILLAAGPRDDGVIRTESITSIVPTSQTNDSFQTFNPEKCQEIHEHCTAFAKHVFLKSECESRIFKRGGSSNEVVDVDVDQQPGWERFSSSDSTGFTPAAAPVIRPIPADHSPTENVAVQGNAALSPALTPSSEESSESAGRAPAQASAQPAASSSSPSLAQPATRSPSPPLAQPATRPVQPTQPTASSTPSSLSQPTTCPVTTQTPQPQGGSTNPAFIQSPAHPYLNQSNANETFTPAPQKQTNNGYVDGWNFSSGNLGVDTQQQAPLRLPTPQPMPGFGFMSQGDAGYYNNSGMGMQQDLLPFNFNDPALWDMNVHIPVPMSASGSYNLAQYDTPVNTTTPMSGSGSYNTSHGDTVPKKRKRQTEEDALMQYAEDILGQGENGVKRARRSAKPT</sequence>
<dbReference type="AlphaFoldDB" id="A0AAW0D2I6"/>
<feature type="compositionally biased region" description="Basic residues" evidence="1">
    <location>
        <begin position="643"/>
        <end position="652"/>
    </location>
</feature>
<feature type="compositionally biased region" description="Low complexity" evidence="1">
    <location>
        <begin position="354"/>
        <end position="365"/>
    </location>
</feature>
<dbReference type="EMBL" id="JAYKXP010000024">
    <property type="protein sequence ID" value="KAK7045512.1"/>
    <property type="molecule type" value="Genomic_DNA"/>
</dbReference>
<comment type="caution">
    <text evidence="2">The sequence shown here is derived from an EMBL/GenBank/DDBJ whole genome shotgun (WGS) entry which is preliminary data.</text>
</comment>